<evidence type="ECO:0000313" key="2">
    <source>
        <dbReference type="Proteomes" id="UP000315496"/>
    </source>
</evidence>
<keyword evidence="2" id="KW-1185">Reference proteome</keyword>
<name>A0A4Z1T2Y9_GIAMU</name>
<sequence>MTRIPIPPETVLVLEVDSQETYLVESYNGYIPGTVGGDARFSLGRQRRPTRHLVGVGTGSSVILPQKQLYGSLTHYTLPFPQTRLSRVVFTLLSYTQYGIIPWLFVGGRENSGRSFLQYLLAGWLHALGCSVILCDLTGTGTTVGLPGCIAAMDFYPAQSADIELGLERVYAVQHSNEGLRQLIGAVLDKTLCMVKSTACTQPVVVILRLPALELDRRGVTQAKRLLDEILSMEQFMKSAVQADLSMYELVSIEDATMNSGRLHSISDDGQRALVGRVFPLLIGSFGITRLCPVTYQAETTGVSVRPVIMPTTELNLWTAYRSSDGTSRALARRFHYFFNGNGELAPQSVSLELAEQLTDIFARNPNRPPAACILQFERSTLLETPTTLTILTRDQILEEEIADSLVGQIYLLLQFADKDDEMAVRDELASTITTQVGIDLLQRGSICGAAHIQQISTQNNRVMLRCLFPAIPVLLPVLLVHTDYNLTRLQESSSAPLELS</sequence>
<dbReference type="VEuPathDB" id="GiardiaDB:GMRT_12125"/>
<reference evidence="1 2" key="1">
    <citation type="submission" date="2019-05" db="EMBL/GenBank/DDBJ databases">
        <title>The compact genome of Giardia muris reveals important steps in the evolution of intestinal protozoan parasites.</title>
        <authorList>
            <person name="Xu F."/>
            <person name="Jimenez-Gonzalez A."/>
            <person name="Einarsson E."/>
            <person name="Astvaldsson A."/>
            <person name="Peirasmaki D."/>
            <person name="Eckmann L."/>
            <person name="Andersson J.O."/>
            <person name="Svard S.G."/>
            <person name="Jerlstrom-Hultqvist J."/>
        </authorList>
    </citation>
    <scope>NUCLEOTIDE SEQUENCE [LARGE SCALE GENOMIC DNA]</scope>
    <source>
        <strain evidence="1 2">Roberts-Thomson</strain>
    </source>
</reference>
<dbReference type="Proteomes" id="UP000315496">
    <property type="component" value="Chromosome 4"/>
</dbReference>
<protein>
    <submittedName>
        <fullName evidence="1">Uncharacterized protein</fullName>
    </submittedName>
</protein>
<proteinExistence type="predicted"/>
<comment type="caution">
    <text evidence="1">The sequence shown here is derived from an EMBL/GenBank/DDBJ whole genome shotgun (WGS) entry which is preliminary data.</text>
</comment>
<organism evidence="1 2">
    <name type="scientific">Giardia muris</name>
    <dbReference type="NCBI Taxonomy" id="5742"/>
    <lineage>
        <taxon>Eukaryota</taxon>
        <taxon>Metamonada</taxon>
        <taxon>Diplomonadida</taxon>
        <taxon>Hexamitidae</taxon>
        <taxon>Giardiinae</taxon>
        <taxon>Giardia</taxon>
    </lineage>
</organism>
<accession>A0A4Z1T2Y9</accession>
<dbReference type="EMBL" id="VDLU01000004">
    <property type="protein sequence ID" value="TNJ26919.1"/>
    <property type="molecule type" value="Genomic_DNA"/>
</dbReference>
<evidence type="ECO:0000313" key="1">
    <source>
        <dbReference type="EMBL" id="TNJ26919.1"/>
    </source>
</evidence>
<dbReference type="AlphaFoldDB" id="A0A4Z1T2Y9"/>
<gene>
    <name evidence="1" type="ORF">GMRT_12125</name>
</gene>